<reference evidence="1" key="1">
    <citation type="journal article" date="2008" name="BMC Genomics">
        <title>A conifer genomics resource of 200,000 spruce (Picea spp.) ESTs and 6,464 high-quality, sequence-finished full-length cDNAs for Sitka spruce (Picea sitchensis).</title>
        <authorList>
            <person name="Ralph S.G."/>
            <person name="Chun H.J."/>
            <person name="Kolosova N."/>
            <person name="Cooper D."/>
            <person name="Oddy C."/>
            <person name="Ritland C.E."/>
            <person name="Kirkpatrick R."/>
            <person name="Moore R."/>
            <person name="Barber S."/>
            <person name="Holt R.A."/>
            <person name="Jones S.J."/>
            <person name="Marra M.A."/>
            <person name="Douglas C.J."/>
            <person name="Ritland K."/>
            <person name="Bohlmann J."/>
        </authorList>
    </citation>
    <scope>NUCLEOTIDE SEQUENCE</scope>
    <source>
        <tissue evidence="1">Green portion of the leader tissue</tissue>
    </source>
</reference>
<organism evidence="1">
    <name type="scientific">Picea sitchensis</name>
    <name type="common">Sitka spruce</name>
    <name type="synonym">Pinus sitchensis</name>
    <dbReference type="NCBI Taxonomy" id="3332"/>
    <lineage>
        <taxon>Eukaryota</taxon>
        <taxon>Viridiplantae</taxon>
        <taxon>Streptophyta</taxon>
        <taxon>Embryophyta</taxon>
        <taxon>Tracheophyta</taxon>
        <taxon>Spermatophyta</taxon>
        <taxon>Pinopsida</taxon>
        <taxon>Pinidae</taxon>
        <taxon>Conifers I</taxon>
        <taxon>Pinales</taxon>
        <taxon>Pinaceae</taxon>
        <taxon>Picea</taxon>
    </lineage>
</organism>
<protein>
    <submittedName>
        <fullName evidence="1">Uncharacterized protein</fullName>
    </submittedName>
</protein>
<name>A9NXC2_PICSI</name>
<sequence length="44" mass="5293">MRRARERVERPMDLVLAPMSKQGIFYVRNKGKSTRHTRNYRMVG</sequence>
<dbReference type="AlphaFoldDB" id="A9NXC2"/>
<accession>A9NXC2</accession>
<evidence type="ECO:0000313" key="1">
    <source>
        <dbReference type="EMBL" id="ABK25283.1"/>
    </source>
</evidence>
<proteinExistence type="evidence at transcript level"/>
<dbReference type="EMBL" id="EF085989">
    <property type="protein sequence ID" value="ABK25283.1"/>
    <property type="molecule type" value="mRNA"/>
</dbReference>